<dbReference type="Proteomes" id="UP001162131">
    <property type="component" value="Unassembled WGS sequence"/>
</dbReference>
<dbReference type="EMBL" id="CAJZBQ010000051">
    <property type="protein sequence ID" value="CAG9330304.1"/>
    <property type="molecule type" value="Genomic_DNA"/>
</dbReference>
<accession>A0AAU9JWC3</accession>
<keyword evidence="2" id="KW-1185">Reference proteome</keyword>
<sequence length="143" mass="16534">MENINQVMGNSSGANKQLLIEKPQKAITEKKSRCFFMSKPKIAKKTTCGNNSRDVDKRKNNLEFAQRNYDTNQSINVITKDSKIIQPDFCSKKSYCLPNVPFEIDEKYRAQRRLMLKKEIFAGLFDKKIEISEIPDDYSGDEL</sequence>
<reference evidence="1" key="1">
    <citation type="submission" date="2021-09" db="EMBL/GenBank/DDBJ databases">
        <authorList>
            <consortium name="AG Swart"/>
            <person name="Singh M."/>
            <person name="Singh A."/>
            <person name="Seah K."/>
            <person name="Emmerich C."/>
        </authorList>
    </citation>
    <scope>NUCLEOTIDE SEQUENCE</scope>
    <source>
        <strain evidence="1">ATCC30299</strain>
    </source>
</reference>
<name>A0AAU9JWC3_9CILI</name>
<protein>
    <submittedName>
        <fullName evidence="1">Uncharacterized protein</fullName>
    </submittedName>
</protein>
<evidence type="ECO:0000313" key="2">
    <source>
        <dbReference type="Proteomes" id="UP001162131"/>
    </source>
</evidence>
<organism evidence="1 2">
    <name type="scientific">Blepharisma stoltei</name>
    <dbReference type="NCBI Taxonomy" id="1481888"/>
    <lineage>
        <taxon>Eukaryota</taxon>
        <taxon>Sar</taxon>
        <taxon>Alveolata</taxon>
        <taxon>Ciliophora</taxon>
        <taxon>Postciliodesmatophora</taxon>
        <taxon>Heterotrichea</taxon>
        <taxon>Heterotrichida</taxon>
        <taxon>Blepharismidae</taxon>
        <taxon>Blepharisma</taxon>
    </lineage>
</organism>
<gene>
    <name evidence="1" type="ORF">BSTOLATCC_MIC50903</name>
</gene>
<proteinExistence type="predicted"/>
<dbReference type="AlphaFoldDB" id="A0AAU9JWC3"/>
<comment type="caution">
    <text evidence="1">The sequence shown here is derived from an EMBL/GenBank/DDBJ whole genome shotgun (WGS) entry which is preliminary data.</text>
</comment>
<evidence type="ECO:0000313" key="1">
    <source>
        <dbReference type="EMBL" id="CAG9330304.1"/>
    </source>
</evidence>